<sequence length="182" mass="20288">MERLIIFPFTAGCVSSSSVSVCIQHGRRPKEHTNSSNTVCRSMEDVKEGKDTSNDEMVKGLAKFPALSKPNIYIGFHRLTRTIKSLSQSLVFKEDVEDQEMDLEIGLPTDVKHVTHIGFDGPLTNDANGCNHLPVSEFLSLYPSPMAKYEENATVIPTYVPHGTQNTLYKSPDVREKLNECT</sequence>
<gene>
    <name evidence="1" type="ORF">L1987_76227</name>
</gene>
<reference evidence="1 2" key="2">
    <citation type="journal article" date="2022" name="Mol. Ecol. Resour.">
        <title>The genomes of chicory, endive, great burdock and yacon provide insights into Asteraceae paleo-polyploidization history and plant inulin production.</title>
        <authorList>
            <person name="Fan W."/>
            <person name="Wang S."/>
            <person name="Wang H."/>
            <person name="Wang A."/>
            <person name="Jiang F."/>
            <person name="Liu H."/>
            <person name="Zhao H."/>
            <person name="Xu D."/>
            <person name="Zhang Y."/>
        </authorList>
    </citation>
    <scope>NUCLEOTIDE SEQUENCE [LARGE SCALE GENOMIC DNA]</scope>
    <source>
        <strain evidence="2">cv. Yunnan</strain>
        <tissue evidence="1">Leaves</tissue>
    </source>
</reference>
<dbReference type="Proteomes" id="UP001056120">
    <property type="component" value="Linkage Group LG25"/>
</dbReference>
<organism evidence="1 2">
    <name type="scientific">Smallanthus sonchifolius</name>
    <dbReference type="NCBI Taxonomy" id="185202"/>
    <lineage>
        <taxon>Eukaryota</taxon>
        <taxon>Viridiplantae</taxon>
        <taxon>Streptophyta</taxon>
        <taxon>Embryophyta</taxon>
        <taxon>Tracheophyta</taxon>
        <taxon>Spermatophyta</taxon>
        <taxon>Magnoliopsida</taxon>
        <taxon>eudicotyledons</taxon>
        <taxon>Gunneridae</taxon>
        <taxon>Pentapetalae</taxon>
        <taxon>asterids</taxon>
        <taxon>campanulids</taxon>
        <taxon>Asterales</taxon>
        <taxon>Asteraceae</taxon>
        <taxon>Asteroideae</taxon>
        <taxon>Heliantheae alliance</taxon>
        <taxon>Millerieae</taxon>
        <taxon>Smallanthus</taxon>
    </lineage>
</organism>
<protein>
    <submittedName>
        <fullName evidence="1">Uncharacterized protein</fullName>
    </submittedName>
</protein>
<reference evidence="2" key="1">
    <citation type="journal article" date="2022" name="Mol. Ecol. Resour.">
        <title>The genomes of chicory, endive, great burdock and yacon provide insights into Asteraceae palaeo-polyploidization history and plant inulin production.</title>
        <authorList>
            <person name="Fan W."/>
            <person name="Wang S."/>
            <person name="Wang H."/>
            <person name="Wang A."/>
            <person name="Jiang F."/>
            <person name="Liu H."/>
            <person name="Zhao H."/>
            <person name="Xu D."/>
            <person name="Zhang Y."/>
        </authorList>
    </citation>
    <scope>NUCLEOTIDE SEQUENCE [LARGE SCALE GENOMIC DNA]</scope>
    <source>
        <strain evidence="2">cv. Yunnan</strain>
    </source>
</reference>
<evidence type="ECO:0000313" key="1">
    <source>
        <dbReference type="EMBL" id="KAI3705976.1"/>
    </source>
</evidence>
<accession>A0ACB9A895</accession>
<proteinExistence type="predicted"/>
<keyword evidence="2" id="KW-1185">Reference proteome</keyword>
<evidence type="ECO:0000313" key="2">
    <source>
        <dbReference type="Proteomes" id="UP001056120"/>
    </source>
</evidence>
<comment type="caution">
    <text evidence="1">The sequence shown here is derived from an EMBL/GenBank/DDBJ whole genome shotgun (WGS) entry which is preliminary data.</text>
</comment>
<name>A0ACB9A895_9ASTR</name>
<dbReference type="EMBL" id="CM042042">
    <property type="protein sequence ID" value="KAI3705976.1"/>
    <property type="molecule type" value="Genomic_DNA"/>
</dbReference>